<dbReference type="InterPro" id="IPR007527">
    <property type="entry name" value="Znf_SWIM"/>
</dbReference>
<evidence type="ECO:0000256" key="2">
    <source>
        <dbReference type="PROSITE-ProRule" id="PRU00325"/>
    </source>
</evidence>
<name>A0ABP9UQB0_9BACT</name>
<dbReference type="SMART" id="SM00490">
    <property type="entry name" value="HELICc"/>
    <property type="match status" value="1"/>
</dbReference>
<dbReference type="SUPFAM" id="SSF52540">
    <property type="entry name" value="P-loop containing nucleoside triphosphate hydrolases"/>
    <property type="match status" value="2"/>
</dbReference>
<keyword evidence="2" id="KW-0862">Zinc</keyword>
<dbReference type="Pfam" id="PF00271">
    <property type="entry name" value="Helicase_C"/>
    <property type="match status" value="1"/>
</dbReference>
<gene>
    <name evidence="6" type="primary">rapA_3</name>
    <name evidence="6" type="ORF">Hsar01_02768</name>
</gene>
<sequence length="980" mass="108041">MGWAIVFEPWFCWSRVGARGETGGVREWTTERIRKEVSWRAFKEGQRLVESGGVPGFGERNGILTGVFMQGKRRLRTVVRTAGVLEVDCQCAENRSSGAVCKHAVALLLAAADPDRVPKASPKRPEPAAEVRGRASVVRFPPQWPRALAAGSLAVRIQWVEDEPDDGDLALCRWWAEVGKAGQEPGQLHLSGEVLGNLLAALSFHSRIEGPEGPIEAGDLLPARLMDSRRTAQGLELVWRPDGRVWISLPDFAGWAEPRGFSRTSGEALAAETEGRIRDFVELGRVVVPEGALAQELQFWLDLTSEPRPGWLAGVRTIARPPRIRIDLEGSMNALDAQIRVEPPDPGEEGVVVVEAEGHREQLLAALRENGFAQRGGDLWVIRDTAAATDFLANRLDGWKQRWELRIGPQLSHVLKSLHVIRPVIEPTGGGSLAVEISYQTGAGKPVPRAKVLELIRSGRTSNRTKSGAQVVVAREVFEDFEPLAADLGIAGPEGRLQLTPAQLLGLRSFRENSDKLRLSRDSDIRVTELNGFALRDYQSEGVSWLVDRLLSLGGALLADEMGLGKTVQTIAAIRRLKESDEKWRALVVVPSSLLANWEAELERFAPDLQVVRLHGADRDARREKPADVVLTSYGTLVRDLAFHLRAEYALMVLDEAGAIRNPASQTSKSVAKIPARGRLALSGTPVENRLLDLWSIFRVVAPGHLGSKDEFSARYGEGGGAEAKRLSARIAPFVLRRTKAEVAKDLPEKSISDVVLELGEDDRRIYQEIALAGLTGMESMKDGSAARMHLLTVLLRLRQLCLSPKLLNDEWGRGGKTEWLSDFLRERAERRKKTLVFSQFAVFLRNEEKSLGDEHGAVFRLDGSTTDRGERVKRFQQHAGPAVFLISLKAGGYGLNLTAADAVVHMDPWWNPAAESQANDRAHRIGQALPVTVYRLLMRDTVEQRVRRLQDAKRALIEGLNGGETASGWSDEELVGLLR</sequence>
<keyword evidence="7" id="KW-1185">Reference proteome</keyword>
<feature type="domain" description="Helicase C-terminal" evidence="5">
    <location>
        <begin position="817"/>
        <end position="969"/>
    </location>
</feature>
<evidence type="ECO:0000313" key="7">
    <source>
        <dbReference type="Proteomes" id="UP001476282"/>
    </source>
</evidence>
<evidence type="ECO:0000313" key="6">
    <source>
        <dbReference type="EMBL" id="GAA5483534.1"/>
    </source>
</evidence>
<dbReference type="PROSITE" id="PS50966">
    <property type="entry name" value="ZF_SWIM"/>
    <property type="match status" value="1"/>
</dbReference>
<dbReference type="Gene3D" id="3.40.50.300">
    <property type="entry name" value="P-loop containing nucleotide triphosphate hydrolases"/>
    <property type="match status" value="1"/>
</dbReference>
<evidence type="ECO:0000259" key="3">
    <source>
        <dbReference type="PROSITE" id="PS50966"/>
    </source>
</evidence>
<evidence type="ECO:0000259" key="4">
    <source>
        <dbReference type="PROSITE" id="PS51192"/>
    </source>
</evidence>
<keyword evidence="1" id="KW-0378">Hydrolase</keyword>
<dbReference type="Pfam" id="PF00176">
    <property type="entry name" value="SNF2-rel_dom"/>
    <property type="match status" value="1"/>
</dbReference>
<dbReference type="PROSITE" id="PS51194">
    <property type="entry name" value="HELICASE_CTER"/>
    <property type="match status" value="1"/>
</dbReference>
<dbReference type="EMBL" id="BAABRI010000015">
    <property type="protein sequence ID" value="GAA5483534.1"/>
    <property type="molecule type" value="Genomic_DNA"/>
</dbReference>
<dbReference type="Proteomes" id="UP001476282">
    <property type="component" value="Unassembled WGS sequence"/>
</dbReference>
<dbReference type="PROSITE" id="PS51192">
    <property type="entry name" value="HELICASE_ATP_BIND_1"/>
    <property type="match status" value="1"/>
</dbReference>
<reference evidence="6 7" key="1">
    <citation type="submission" date="2024-02" db="EMBL/GenBank/DDBJ databases">
        <title>Haloferula sargassicola NBRC 104335.</title>
        <authorList>
            <person name="Ichikawa N."/>
            <person name="Katano-Makiyama Y."/>
            <person name="Hidaka K."/>
        </authorList>
    </citation>
    <scope>NUCLEOTIDE SEQUENCE [LARGE SCALE GENOMIC DNA]</scope>
    <source>
        <strain evidence="6 7">NBRC 104335</strain>
    </source>
</reference>
<keyword evidence="2" id="KW-0863">Zinc-finger</keyword>
<dbReference type="InterPro" id="IPR038718">
    <property type="entry name" value="SNF2-like_sf"/>
</dbReference>
<dbReference type="InterPro" id="IPR049730">
    <property type="entry name" value="SNF2/RAD54-like_C"/>
</dbReference>
<dbReference type="Gene3D" id="3.40.50.10810">
    <property type="entry name" value="Tandem AAA-ATPase domain"/>
    <property type="match status" value="1"/>
</dbReference>
<protein>
    <submittedName>
        <fullName evidence="6">RNA polymerase-associated protein RapA</fullName>
    </submittedName>
</protein>
<dbReference type="PANTHER" id="PTHR10799">
    <property type="entry name" value="SNF2/RAD54 HELICASE FAMILY"/>
    <property type="match status" value="1"/>
</dbReference>
<dbReference type="RefSeq" id="WP_353567645.1">
    <property type="nucleotide sequence ID" value="NZ_BAABRI010000015.1"/>
</dbReference>
<organism evidence="6 7">
    <name type="scientific">Haloferula sargassicola</name>
    <dbReference type="NCBI Taxonomy" id="490096"/>
    <lineage>
        <taxon>Bacteria</taxon>
        <taxon>Pseudomonadati</taxon>
        <taxon>Verrucomicrobiota</taxon>
        <taxon>Verrucomicrobiia</taxon>
        <taxon>Verrucomicrobiales</taxon>
        <taxon>Verrucomicrobiaceae</taxon>
        <taxon>Haloferula</taxon>
    </lineage>
</organism>
<dbReference type="InterPro" id="IPR001650">
    <property type="entry name" value="Helicase_C-like"/>
</dbReference>
<accession>A0ABP9UQB0</accession>
<keyword evidence="2" id="KW-0479">Metal-binding</keyword>
<evidence type="ECO:0000259" key="5">
    <source>
        <dbReference type="PROSITE" id="PS51194"/>
    </source>
</evidence>
<proteinExistence type="predicted"/>
<comment type="caution">
    <text evidence="6">The sequence shown here is derived from an EMBL/GenBank/DDBJ whole genome shotgun (WGS) entry which is preliminary data.</text>
</comment>
<dbReference type="CDD" id="cd18793">
    <property type="entry name" value="SF2_C_SNF"/>
    <property type="match status" value="1"/>
</dbReference>
<dbReference type="InterPro" id="IPR000330">
    <property type="entry name" value="SNF2_N"/>
</dbReference>
<dbReference type="InterPro" id="IPR027417">
    <property type="entry name" value="P-loop_NTPase"/>
</dbReference>
<feature type="domain" description="Helicase ATP-binding" evidence="4">
    <location>
        <begin position="547"/>
        <end position="704"/>
    </location>
</feature>
<dbReference type="InterPro" id="IPR014001">
    <property type="entry name" value="Helicase_ATP-bd"/>
</dbReference>
<evidence type="ECO:0000256" key="1">
    <source>
        <dbReference type="ARBA" id="ARBA00022801"/>
    </source>
</evidence>
<feature type="domain" description="SWIM-type" evidence="3">
    <location>
        <begin position="74"/>
        <end position="112"/>
    </location>
</feature>
<dbReference type="SMART" id="SM00487">
    <property type="entry name" value="DEXDc"/>
    <property type="match status" value="1"/>
</dbReference>